<proteinExistence type="predicted"/>
<sequence length="343" mass="38609">MRTVRSPACDFFVRIHLAAFASRWSAVSWYSSKALPNAVVGPSGKRRALLGDELLLSDHLGSGSAMGDGKASSSRTSVRPKALPKKFSGSADLVSTDGETAFVRERTAVEAGLHPGKVVVPPHIQSKDKRPVPSHLARRVSDGFIETVNAMSAAYAPEPQPDPDDWTESVLQGQPTEMQDVGDLEAGDAKAKELVRLRVQPWHRHELCKMVCRHIRFSCVQELRSLQRQKSHQLPMWEFERQRVESYVASARIVSLVDYLARLHFQIQRGQQRQKYIPGVELDISISRLKEITLEERRSMSAAFQAEMGRKVSENTFVRHFLDGDMSWATVCKLLQRRKPFHS</sequence>
<keyword evidence="3" id="KW-1185">Reference proteome</keyword>
<accession>A0A812U9N1</accession>
<evidence type="ECO:0000313" key="2">
    <source>
        <dbReference type="EMBL" id="CAE7558104.1"/>
    </source>
</evidence>
<evidence type="ECO:0000313" key="3">
    <source>
        <dbReference type="Proteomes" id="UP000604046"/>
    </source>
</evidence>
<dbReference type="Proteomes" id="UP000604046">
    <property type="component" value="Unassembled WGS sequence"/>
</dbReference>
<name>A0A812U9N1_9DINO</name>
<dbReference type="EMBL" id="CAJNDS010002658">
    <property type="protein sequence ID" value="CAE7558104.1"/>
    <property type="molecule type" value="Genomic_DNA"/>
</dbReference>
<comment type="caution">
    <text evidence="2">The sequence shown here is derived from an EMBL/GenBank/DDBJ whole genome shotgun (WGS) entry which is preliminary data.</text>
</comment>
<dbReference type="AlphaFoldDB" id="A0A812U9N1"/>
<evidence type="ECO:0000256" key="1">
    <source>
        <dbReference type="SAM" id="MobiDB-lite"/>
    </source>
</evidence>
<feature type="region of interest" description="Disordered" evidence="1">
    <location>
        <begin position="63"/>
        <end position="83"/>
    </location>
</feature>
<protein>
    <submittedName>
        <fullName evidence="2">SHOC2 protein</fullName>
    </submittedName>
</protein>
<reference evidence="2" key="1">
    <citation type="submission" date="2021-02" db="EMBL/GenBank/DDBJ databases">
        <authorList>
            <person name="Dougan E. K."/>
            <person name="Rhodes N."/>
            <person name="Thang M."/>
            <person name="Chan C."/>
        </authorList>
    </citation>
    <scope>NUCLEOTIDE SEQUENCE</scope>
</reference>
<gene>
    <name evidence="2" type="primary">SHOC2</name>
    <name evidence="2" type="ORF">SNAT2548_LOCUS31414</name>
</gene>
<organism evidence="2 3">
    <name type="scientific">Symbiodinium natans</name>
    <dbReference type="NCBI Taxonomy" id="878477"/>
    <lineage>
        <taxon>Eukaryota</taxon>
        <taxon>Sar</taxon>
        <taxon>Alveolata</taxon>
        <taxon>Dinophyceae</taxon>
        <taxon>Suessiales</taxon>
        <taxon>Symbiodiniaceae</taxon>
        <taxon>Symbiodinium</taxon>
    </lineage>
</organism>